<keyword evidence="3" id="KW-1185">Reference proteome</keyword>
<evidence type="ECO:0000313" key="2">
    <source>
        <dbReference type="EMBL" id="KAF3068545.1"/>
    </source>
</evidence>
<dbReference type="SUPFAM" id="SSF53474">
    <property type="entry name" value="alpha/beta-Hydrolases"/>
    <property type="match status" value="1"/>
</dbReference>
<sequence>MAPISADGDIRDLAYPGGIFLEGYCRWWWNELVLPVKLPNTEVDDYVSGLRSHPWDDEYYYGNGTLSTDFPSIDMPVLTAVSMTNTIHPRSGFEAFSSLSSRVKRLMIMDAVYSGNMYKDFQPDLEAFFDQYLKGEKLVEEPPTVRMVLRTGGGGWQWRTASTWPVPSTEYRELFLDATNAGVGHTSTRAPSREGVAEYSADVEDGNKAMPMVVFESAPLEEDIGLVGHFRATLWVSSTTSDTDVFVALLVMDGEREVPYRTYETGSAAPLTWGCLKVSRRATDPERSTTERPWHTHRREDAQPLVPGEVVKIDVEIMPATGRVLKGHRLRVEISPVEDPGCPPGWEREYDASYHAGATNRILTGASFPSSITIPVVPHEDLYMITACE</sequence>
<dbReference type="InterPro" id="IPR029058">
    <property type="entry name" value="AB_hydrolase_fold"/>
</dbReference>
<organism evidence="2 3">
    <name type="scientific">Trichoderma lentiforme</name>
    <dbReference type="NCBI Taxonomy" id="1567552"/>
    <lineage>
        <taxon>Eukaryota</taxon>
        <taxon>Fungi</taxon>
        <taxon>Dikarya</taxon>
        <taxon>Ascomycota</taxon>
        <taxon>Pezizomycotina</taxon>
        <taxon>Sordariomycetes</taxon>
        <taxon>Hypocreomycetidae</taxon>
        <taxon>Hypocreales</taxon>
        <taxon>Hypocreaceae</taxon>
        <taxon>Trichoderma</taxon>
    </lineage>
</organism>
<name>A0A9P4XD45_9HYPO</name>
<protein>
    <recommendedName>
        <fullName evidence="1">Xaa-Pro dipeptidyl-peptidase C-terminal domain-containing protein</fullName>
    </recommendedName>
</protein>
<gene>
    <name evidence="2" type="ORF">CFAM422_007711</name>
</gene>
<dbReference type="InterPro" id="IPR008979">
    <property type="entry name" value="Galactose-bd-like_sf"/>
</dbReference>
<dbReference type="SMART" id="SM00939">
    <property type="entry name" value="PepX_C"/>
    <property type="match status" value="1"/>
</dbReference>
<proteinExistence type="predicted"/>
<dbReference type="Gene3D" id="3.40.50.1820">
    <property type="entry name" value="alpha/beta hydrolase"/>
    <property type="match status" value="1"/>
</dbReference>
<evidence type="ECO:0000313" key="3">
    <source>
        <dbReference type="Proteomes" id="UP000801864"/>
    </source>
</evidence>
<dbReference type="SUPFAM" id="SSF49785">
    <property type="entry name" value="Galactose-binding domain-like"/>
    <property type="match status" value="1"/>
</dbReference>
<dbReference type="Gene3D" id="2.60.120.260">
    <property type="entry name" value="Galactose-binding domain-like"/>
    <property type="match status" value="1"/>
</dbReference>
<accession>A0A9P4XD45</accession>
<dbReference type="InterPro" id="IPR013736">
    <property type="entry name" value="Xaa-Pro_dipept_C"/>
</dbReference>
<dbReference type="EMBL" id="QLNT01000013">
    <property type="protein sequence ID" value="KAF3068545.1"/>
    <property type="molecule type" value="Genomic_DNA"/>
</dbReference>
<evidence type="ECO:0000259" key="1">
    <source>
        <dbReference type="SMART" id="SM00939"/>
    </source>
</evidence>
<reference evidence="2 3" key="1">
    <citation type="submission" date="2018-06" db="EMBL/GenBank/DDBJ databases">
        <title>Genome analysis of cellulolytic fungus Trichoderma lentiforme CFAM-422.</title>
        <authorList>
            <person name="Steindorff A.S."/>
            <person name="Formighieri E.F."/>
            <person name="Midorikawa G.E.O."/>
            <person name="Tamietti M.S."/>
            <person name="Ramos E.Z."/>
            <person name="Silva A.S."/>
            <person name="Bon E.P.S."/>
            <person name="Mendes T.D."/>
            <person name="Damaso M.C.T."/>
            <person name="Favaro L.C.L."/>
        </authorList>
    </citation>
    <scope>NUCLEOTIDE SEQUENCE [LARGE SCALE GENOMIC DNA]</scope>
    <source>
        <strain evidence="2 3">CFAM-422</strain>
    </source>
</reference>
<dbReference type="GO" id="GO:0008239">
    <property type="term" value="F:dipeptidyl-peptidase activity"/>
    <property type="evidence" value="ECO:0007669"/>
    <property type="project" value="InterPro"/>
</dbReference>
<dbReference type="Pfam" id="PF08530">
    <property type="entry name" value="PepX_C"/>
    <property type="match status" value="1"/>
</dbReference>
<feature type="domain" description="Xaa-Pro dipeptidyl-peptidase C-terminal" evidence="1">
    <location>
        <begin position="126"/>
        <end position="373"/>
    </location>
</feature>
<comment type="caution">
    <text evidence="2">The sequence shown here is derived from an EMBL/GenBank/DDBJ whole genome shotgun (WGS) entry which is preliminary data.</text>
</comment>
<dbReference type="Proteomes" id="UP000801864">
    <property type="component" value="Unassembled WGS sequence"/>
</dbReference>
<dbReference type="AlphaFoldDB" id="A0A9P4XD45"/>